<proteinExistence type="predicted"/>
<sequence length="73" mass="7994">MMLDVNLEDEAEEDGANVDLDSQRKGKCVVLKTSTRQVSGLHVAIFCGTVHGVDIWELRSRGSACDCRSRIDG</sequence>
<gene>
    <name evidence="1" type="ORF">KC19_6G218400</name>
</gene>
<reference evidence="1 2" key="1">
    <citation type="submission" date="2020-06" db="EMBL/GenBank/DDBJ databases">
        <title>WGS assembly of Ceratodon purpureus strain R40.</title>
        <authorList>
            <person name="Carey S.B."/>
            <person name="Jenkins J."/>
            <person name="Shu S."/>
            <person name="Lovell J.T."/>
            <person name="Sreedasyam A."/>
            <person name="Maumus F."/>
            <person name="Tiley G.P."/>
            <person name="Fernandez-Pozo N."/>
            <person name="Barry K."/>
            <person name="Chen C."/>
            <person name="Wang M."/>
            <person name="Lipzen A."/>
            <person name="Daum C."/>
            <person name="Saski C.A."/>
            <person name="Payton A.C."/>
            <person name="Mcbreen J.C."/>
            <person name="Conrad R.E."/>
            <person name="Kollar L.M."/>
            <person name="Olsson S."/>
            <person name="Huttunen S."/>
            <person name="Landis J.B."/>
            <person name="Wickett N.J."/>
            <person name="Johnson M.G."/>
            <person name="Rensing S.A."/>
            <person name="Grimwood J."/>
            <person name="Schmutz J."/>
            <person name="Mcdaniel S.F."/>
        </authorList>
    </citation>
    <scope>NUCLEOTIDE SEQUENCE [LARGE SCALE GENOMIC DNA]</scope>
    <source>
        <strain evidence="1 2">R40</strain>
    </source>
</reference>
<dbReference type="Proteomes" id="UP000822688">
    <property type="component" value="Chromosome 6"/>
</dbReference>
<organism evidence="1 2">
    <name type="scientific">Ceratodon purpureus</name>
    <name type="common">Fire moss</name>
    <name type="synonym">Dicranum purpureum</name>
    <dbReference type="NCBI Taxonomy" id="3225"/>
    <lineage>
        <taxon>Eukaryota</taxon>
        <taxon>Viridiplantae</taxon>
        <taxon>Streptophyta</taxon>
        <taxon>Embryophyta</taxon>
        <taxon>Bryophyta</taxon>
        <taxon>Bryophytina</taxon>
        <taxon>Bryopsida</taxon>
        <taxon>Dicranidae</taxon>
        <taxon>Pseudoditrichales</taxon>
        <taxon>Ditrichaceae</taxon>
        <taxon>Ceratodon</taxon>
    </lineage>
</organism>
<protein>
    <submittedName>
        <fullName evidence="1">Uncharacterized protein</fullName>
    </submittedName>
</protein>
<dbReference type="EMBL" id="CM026427">
    <property type="protein sequence ID" value="KAG0571191.1"/>
    <property type="molecule type" value="Genomic_DNA"/>
</dbReference>
<accession>A0A8T0HK55</accession>
<evidence type="ECO:0000313" key="2">
    <source>
        <dbReference type="Proteomes" id="UP000822688"/>
    </source>
</evidence>
<keyword evidence="2" id="KW-1185">Reference proteome</keyword>
<evidence type="ECO:0000313" key="1">
    <source>
        <dbReference type="EMBL" id="KAG0571191.1"/>
    </source>
</evidence>
<dbReference type="AlphaFoldDB" id="A0A8T0HK55"/>
<name>A0A8T0HK55_CERPU</name>
<comment type="caution">
    <text evidence="1">The sequence shown here is derived from an EMBL/GenBank/DDBJ whole genome shotgun (WGS) entry which is preliminary data.</text>
</comment>